<keyword evidence="2 5" id="KW-0812">Transmembrane</keyword>
<comment type="caution">
    <text evidence="7">The sequence shown here is derived from an EMBL/GenBank/DDBJ whole genome shotgun (WGS) entry which is preliminary data.</text>
</comment>
<evidence type="ECO:0000256" key="3">
    <source>
        <dbReference type="ARBA" id="ARBA00022989"/>
    </source>
</evidence>
<dbReference type="Proteomes" id="UP001156641">
    <property type="component" value="Unassembled WGS sequence"/>
</dbReference>
<dbReference type="RefSeq" id="WP_284259824.1">
    <property type="nucleotide sequence ID" value="NZ_BSOS01000099.1"/>
</dbReference>
<proteinExistence type="predicted"/>
<feature type="transmembrane region" description="Helical" evidence="5">
    <location>
        <begin position="79"/>
        <end position="98"/>
    </location>
</feature>
<evidence type="ECO:0000256" key="1">
    <source>
        <dbReference type="ARBA" id="ARBA00004141"/>
    </source>
</evidence>
<accession>A0ABQ6ACB2</accession>
<feature type="transmembrane region" description="Helical" evidence="5">
    <location>
        <begin position="202"/>
        <end position="228"/>
    </location>
</feature>
<feature type="transmembrane region" description="Helical" evidence="5">
    <location>
        <begin position="50"/>
        <end position="67"/>
    </location>
</feature>
<evidence type="ECO:0000256" key="5">
    <source>
        <dbReference type="SAM" id="Phobius"/>
    </source>
</evidence>
<feature type="transmembrane region" description="Helical" evidence="5">
    <location>
        <begin position="290"/>
        <end position="309"/>
    </location>
</feature>
<evidence type="ECO:0000256" key="4">
    <source>
        <dbReference type="ARBA" id="ARBA00023136"/>
    </source>
</evidence>
<gene>
    <name evidence="7" type="ORF">GCM10010909_36490</name>
</gene>
<organism evidence="7 8">
    <name type="scientific">Acidocella aquatica</name>
    <dbReference type="NCBI Taxonomy" id="1922313"/>
    <lineage>
        <taxon>Bacteria</taxon>
        <taxon>Pseudomonadati</taxon>
        <taxon>Pseudomonadota</taxon>
        <taxon>Alphaproteobacteria</taxon>
        <taxon>Acetobacterales</taxon>
        <taxon>Acidocellaceae</taxon>
        <taxon>Acidocella</taxon>
    </lineage>
</organism>
<evidence type="ECO:0000313" key="7">
    <source>
        <dbReference type="EMBL" id="GLR68967.1"/>
    </source>
</evidence>
<dbReference type="Pfam" id="PF04932">
    <property type="entry name" value="Wzy_C"/>
    <property type="match status" value="1"/>
</dbReference>
<dbReference type="PANTHER" id="PTHR37422:SF13">
    <property type="entry name" value="LIPOPOLYSACCHARIDE BIOSYNTHESIS PROTEIN PA4999-RELATED"/>
    <property type="match status" value="1"/>
</dbReference>
<feature type="transmembrane region" description="Helical" evidence="5">
    <location>
        <begin position="104"/>
        <end position="121"/>
    </location>
</feature>
<protein>
    <recommendedName>
        <fullName evidence="6">O-antigen ligase-related domain-containing protein</fullName>
    </recommendedName>
</protein>
<name>A0ABQ6ACB2_9PROT</name>
<feature type="transmembrane region" description="Helical" evidence="5">
    <location>
        <begin position="321"/>
        <end position="343"/>
    </location>
</feature>
<keyword evidence="8" id="KW-1185">Reference proteome</keyword>
<comment type="subcellular location">
    <subcellularLocation>
        <location evidence="1">Membrane</location>
        <topology evidence="1">Multi-pass membrane protein</topology>
    </subcellularLocation>
</comment>
<feature type="domain" description="O-antigen ligase-related" evidence="6">
    <location>
        <begin position="202"/>
        <end position="337"/>
    </location>
</feature>
<dbReference type="PANTHER" id="PTHR37422">
    <property type="entry name" value="TEICHURONIC ACID BIOSYNTHESIS PROTEIN TUAE"/>
    <property type="match status" value="1"/>
</dbReference>
<keyword evidence="4 5" id="KW-0472">Membrane</keyword>
<evidence type="ECO:0000259" key="6">
    <source>
        <dbReference type="Pfam" id="PF04932"/>
    </source>
</evidence>
<evidence type="ECO:0000313" key="8">
    <source>
        <dbReference type="Proteomes" id="UP001156641"/>
    </source>
</evidence>
<feature type="transmembrane region" description="Helical" evidence="5">
    <location>
        <begin position="234"/>
        <end position="257"/>
    </location>
</feature>
<feature type="transmembrane region" description="Helical" evidence="5">
    <location>
        <begin position="172"/>
        <end position="190"/>
    </location>
</feature>
<keyword evidence="3 5" id="KW-1133">Transmembrane helix</keyword>
<dbReference type="EMBL" id="BSOS01000099">
    <property type="protein sequence ID" value="GLR68967.1"/>
    <property type="molecule type" value="Genomic_DNA"/>
</dbReference>
<reference evidence="8" key="1">
    <citation type="journal article" date="2019" name="Int. J. Syst. Evol. Microbiol.">
        <title>The Global Catalogue of Microorganisms (GCM) 10K type strain sequencing project: providing services to taxonomists for standard genome sequencing and annotation.</title>
        <authorList>
            <consortium name="The Broad Institute Genomics Platform"/>
            <consortium name="The Broad Institute Genome Sequencing Center for Infectious Disease"/>
            <person name="Wu L."/>
            <person name="Ma J."/>
        </authorList>
    </citation>
    <scope>NUCLEOTIDE SEQUENCE [LARGE SCALE GENOMIC DNA]</scope>
    <source>
        <strain evidence="8">NBRC 112502</strain>
    </source>
</reference>
<dbReference type="InterPro" id="IPR051533">
    <property type="entry name" value="WaaL-like"/>
</dbReference>
<dbReference type="InterPro" id="IPR007016">
    <property type="entry name" value="O-antigen_ligase-rel_domated"/>
</dbReference>
<evidence type="ECO:0000256" key="2">
    <source>
        <dbReference type="ARBA" id="ARBA00022692"/>
    </source>
</evidence>
<sequence>MMQALVVFSAVCALGLTLRFPRAACVLWILLVESSPDVWAGGLFGGQEPATGLLKACGLSIVLALGLRHGWRRDPFNPALAFAFMFATGLMHGLYPGLGIAASLRSTIGSAAPFLFSLVRLPEDFCRTVQRTIIWAPLATVGFGMLLALSGQGHFYVTEQGAIRLGGAGEPAFLAGFALTGFYAGLMSFLRTPTRAAALPIIANFTLILLTGARAPLALAAVMGAGLLLAQRRLMLLAAAGAFASLGLIFFNALSFLRVVTLAQRGEAANLSNRNLIWPYFEQAFGSSPWFGWGAGAGKVIVPLTAAIFTLTGTNAAHNEYLRIGAEGGIIGLALLIGLLFLWAKRGTAALPAAQRWLMRLVFLGFALQSVTDNTLIATTASIFFLWTSTVFATQPERASLAA</sequence>
<feature type="transmembrane region" description="Helical" evidence="5">
    <location>
        <begin position="133"/>
        <end position="152"/>
    </location>
</feature>
<feature type="transmembrane region" description="Helical" evidence="5">
    <location>
        <begin position="363"/>
        <end position="387"/>
    </location>
</feature>